<dbReference type="AlphaFoldDB" id="A0A164ZCS1"/>
<accession>A0A164ZCS1</accession>
<dbReference type="Proteomes" id="UP000076858">
    <property type="component" value="Unassembled WGS sequence"/>
</dbReference>
<keyword evidence="2" id="KW-1185">Reference proteome</keyword>
<comment type="caution">
    <text evidence="1">The sequence shown here is derived from an EMBL/GenBank/DDBJ whole genome shotgun (WGS) entry which is preliminary data.</text>
</comment>
<name>A0A164ZCS1_9CRUS</name>
<evidence type="ECO:0000313" key="2">
    <source>
        <dbReference type="Proteomes" id="UP000076858"/>
    </source>
</evidence>
<proteinExistence type="predicted"/>
<evidence type="ECO:0000313" key="1">
    <source>
        <dbReference type="EMBL" id="KZS16211.1"/>
    </source>
</evidence>
<reference evidence="1 2" key="1">
    <citation type="submission" date="2016-03" db="EMBL/GenBank/DDBJ databases">
        <title>EvidentialGene: Evidence-directed Construction of Genes on Genomes.</title>
        <authorList>
            <person name="Gilbert D.G."/>
            <person name="Choi J.-H."/>
            <person name="Mockaitis K."/>
            <person name="Colbourne J."/>
            <person name="Pfrender M."/>
        </authorList>
    </citation>
    <scope>NUCLEOTIDE SEQUENCE [LARGE SCALE GENOMIC DNA]</scope>
    <source>
        <strain evidence="1 2">Xinb3</strain>
        <tissue evidence="1">Complete organism</tissue>
    </source>
</reference>
<gene>
    <name evidence="1" type="ORF">APZ42_018135</name>
</gene>
<protein>
    <submittedName>
        <fullName evidence="1">Uncharacterized protein</fullName>
    </submittedName>
</protein>
<sequence>MGLPKMTTFPLRLIENFVPTVRAPSPLPVPAAIWSSGSNLSVFASTVHLCSPQHHKTTSTLNKIGHNMTLIVKKLTP</sequence>
<organism evidence="1 2">
    <name type="scientific">Daphnia magna</name>
    <dbReference type="NCBI Taxonomy" id="35525"/>
    <lineage>
        <taxon>Eukaryota</taxon>
        <taxon>Metazoa</taxon>
        <taxon>Ecdysozoa</taxon>
        <taxon>Arthropoda</taxon>
        <taxon>Crustacea</taxon>
        <taxon>Branchiopoda</taxon>
        <taxon>Diplostraca</taxon>
        <taxon>Cladocera</taxon>
        <taxon>Anomopoda</taxon>
        <taxon>Daphniidae</taxon>
        <taxon>Daphnia</taxon>
    </lineage>
</organism>
<dbReference type="EMBL" id="LRGB01000745">
    <property type="protein sequence ID" value="KZS16211.1"/>
    <property type="molecule type" value="Genomic_DNA"/>
</dbReference>